<gene>
    <name evidence="5" type="ORF">DRW41_21375</name>
</gene>
<dbReference type="InterPro" id="IPR027383">
    <property type="entry name" value="Znf_put"/>
</dbReference>
<dbReference type="Gene3D" id="1.10.10.1320">
    <property type="entry name" value="Anti-sigma factor, zinc-finger domain"/>
    <property type="match status" value="1"/>
</dbReference>
<proteinExistence type="inferred from homology"/>
<feature type="domain" description="Putative zinc-finger" evidence="4">
    <location>
        <begin position="5"/>
        <end position="38"/>
    </location>
</feature>
<protein>
    <recommendedName>
        <fullName evidence="2">Anti-sigma-W factor RsiW</fullName>
    </recommendedName>
</protein>
<dbReference type="OrthoDB" id="9782842at2"/>
<keyword evidence="3" id="KW-0472">Membrane</keyword>
<keyword evidence="3" id="KW-1133">Transmembrane helix</keyword>
<keyword evidence="3" id="KW-0812">Transmembrane</keyword>
<sequence length="210" mass="23571">MNCPEEIIVYMHEYLDDDLDPEHEQVLKDHLGTCKACQTVFHEMKKTVALIRSTANVHAPDNFTQSVMAKLPKEKKKIGMQRWMKRHPFVTAAAVFIFLMAGSLFSAWDSDREFSTTNAGQVVVKDHTVIVPAGKVVKGDLIVKNGDIKIEGEVQGNVTVINGEQYLASAGNVTGKIEEVDRAFDWIWYHIKKTATELVSLDGKKEPDKK</sequence>
<evidence type="ECO:0000256" key="2">
    <source>
        <dbReference type="ARBA" id="ARBA00024438"/>
    </source>
</evidence>
<comment type="similarity">
    <text evidence="1">Belongs to the zinc-associated anti-sigma factor (ZAS) superfamily. Anti-sigma-W factor family.</text>
</comment>
<accession>A0A3D8GKT3</accession>
<dbReference type="AlphaFoldDB" id="A0A3D8GKT3"/>
<evidence type="ECO:0000256" key="1">
    <source>
        <dbReference type="ARBA" id="ARBA00024353"/>
    </source>
</evidence>
<dbReference type="Proteomes" id="UP000257144">
    <property type="component" value="Unassembled WGS sequence"/>
</dbReference>
<evidence type="ECO:0000256" key="3">
    <source>
        <dbReference type="SAM" id="Phobius"/>
    </source>
</evidence>
<reference evidence="5 6" key="1">
    <citation type="submission" date="2018-07" db="EMBL/GenBank/DDBJ databases">
        <title>Bacillus sp. YLB-04 draft genome sequence.</title>
        <authorList>
            <person name="Yu L."/>
            <person name="Tang X."/>
        </authorList>
    </citation>
    <scope>NUCLEOTIDE SEQUENCE [LARGE SCALE GENOMIC DNA]</scope>
    <source>
        <strain evidence="5 6">YLB-04</strain>
    </source>
</reference>
<comment type="caution">
    <text evidence="5">The sequence shown here is derived from an EMBL/GenBank/DDBJ whole genome shotgun (WGS) entry which is preliminary data.</text>
</comment>
<evidence type="ECO:0000313" key="6">
    <source>
        <dbReference type="Proteomes" id="UP000257144"/>
    </source>
</evidence>
<feature type="transmembrane region" description="Helical" evidence="3">
    <location>
        <begin position="89"/>
        <end position="108"/>
    </location>
</feature>
<dbReference type="RefSeq" id="WP_115454045.1">
    <property type="nucleotide sequence ID" value="NZ_QNQT01000017.1"/>
</dbReference>
<name>A0A3D8GKT3_9BACI</name>
<evidence type="ECO:0000313" key="5">
    <source>
        <dbReference type="EMBL" id="RDU34869.1"/>
    </source>
</evidence>
<dbReference type="EMBL" id="QNQT01000017">
    <property type="protein sequence ID" value="RDU34869.1"/>
    <property type="molecule type" value="Genomic_DNA"/>
</dbReference>
<dbReference type="Pfam" id="PF13490">
    <property type="entry name" value="zf-HC2"/>
    <property type="match status" value="1"/>
</dbReference>
<organism evidence="5 6">
    <name type="scientific">Neobacillus piezotolerans</name>
    <dbReference type="NCBI Taxonomy" id="2259171"/>
    <lineage>
        <taxon>Bacteria</taxon>
        <taxon>Bacillati</taxon>
        <taxon>Bacillota</taxon>
        <taxon>Bacilli</taxon>
        <taxon>Bacillales</taxon>
        <taxon>Bacillaceae</taxon>
        <taxon>Neobacillus</taxon>
    </lineage>
</organism>
<keyword evidence="6" id="KW-1185">Reference proteome</keyword>
<dbReference type="InterPro" id="IPR041916">
    <property type="entry name" value="Anti_sigma_zinc_sf"/>
</dbReference>
<evidence type="ECO:0000259" key="4">
    <source>
        <dbReference type="Pfam" id="PF13490"/>
    </source>
</evidence>